<dbReference type="Proteomes" id="UP001500034">
    <property type="component" value="Unassembled WGS sequence"/>
</dbReference>
<reference evidence="3" key="1">
    <citation type="journal article" date="2019" name="Int. J. Syst. Evol. Microbiol.">
        <title>The Global Catalogue of Microorganisms (GCM) 10K type strain sequencing project: providing services to taxonomists for standard genome sequencing and annotation.</title>
        <authorList>
            <consortium name="The Broad Institute Genomics Platform"/>
            <consortium name="The Broad Institute Genome Sequencing Center for Infectious Disease"/>
            <person name="Wu L."/>
            <person name="Ma J."/>
        </authorList>
    </citation>
    <scope>NUCLEOTIDE SEQUENCE [LARGE SCALE GENOMIC DNA]</scope>
    <source>
        <strain evidence="3">JCM 17027</strain>
    </source>
</reference>
<dbReference type="EMBL" id="BAABCQ010000054">
    <property type="protein sequence ID" value="GAA3979953.1"/>
    <property type="molecule type" value="Genomic_DNA"/>
</dbReference>
<proteinExistence type="predicted"/>
<protein>
    <submittedName>
        <fullName evidence="2">Uncharacterized protein</fullName>
    </submittedName>
</protein>
<feature type="compositionally biased region" description="Basic and acidic residues" evidence="1">
    <location>
        <begin position="9"/>
        <end position="36"/>
    </location>
</feature>
<feature type="region of interest" description="Disordered" evidence="1">
    <location>
        <begin position="81"/>
        <end position="101"/>
    </location>
</feature>
<gene>
    <name evidence="2" type="ORF">GCM10022384_31670</name>
</gene>
<evidence type="ECO:0000256" key="1">
    <source>
        <dbReference type="SAM" id="MobiDB-lite"/>
    </source>
</evidence>
<feature type="region of interest" description="Disordered" evidence="1">
    <location>
        <begin position="1"/>
        <end position="43"/>
    </location>
</feature>
<organism evidence="2 3">
    <name type="scientific">Streptomyces marokkonensis</name>
    <dbReference type="NCBI Taxonomy" id="324855"/>
    <lineage>
        <taxon>Bacteria</taxon>
        <taxon>Bacillati</taxon>
        <taxon>Actinomycetota</taxon>
        <taxon>Actinomycetes</taxon>
        <taxon>Kitasatosporales</taxon>
        <taxon>Streptomycetaceae</taxon>
        <taxon>Streptomyces</taxon>
    </lineage>
</organism>
<comment type="caution">
    <text evidence="2">The sequence shown here is derived from an EMBL/GenBank/DDBJ whole genome shotgun (WGS) entry which is preliminary data.</text>
</comment>
<keyword evidence="3" id="KW-1185">Reference proteome</keyword>
<accession>A0ABP7QBX6</accession>
<evidence type="ECO:0000313" key="3">
    <source>
        <dbReference type="Proteomes" id="UP001500034"/>
    </source>
</evidence>
<name>A0ABP7QBX6_9ACTN</name>
<evidence type="ECO:0000313" key="2">
    <source>
        <dbReference type="EMBL" id="GAA3979953.1"/>
    </source>
</evidence>
<sequence length="101" mass="10897">MAGTLVPRRVTEGRLRTSPEPALHRGPVESGRREANLRPLPPPGFPPPAIPYRIFVNVPLVVAWRPSVVAVLPESREGLVRQQPPQSTAYGGIPAVPLGAR</sequence>